<dbReference type="InterPro" id="IPR052900">
    <property type="entry name" value="Phospholipid_Metab_Enz"/>
</dbReference>
<dbReference type="CDD" id="cd07389">
    <property type="entry name" value="MPP_PhoD"/>
    <property type="match status" value="1"/>
</dbReference>
<dbReference type="PANTHER" id="PTHR43606:SF2">
    <property type="entry name" value="ALKALINE PHOSPHATASE FAMILY PROTEIN (AFU_ORTHOLOGUE AFUA_5G03860)"/>
    <property type="match status" value="1"/>
</dbReference>
<evidence type="ECO:0000313" key="4">
    <source>
        <dbReference type="Proteomes" id="UP000319897"/>
    </source>
</evidence>
<feature type="domain" description="PhoD-like phosphatase metallophosphatase" evidence="1">
    <location>
        <begin position="124"/>
        <end position="497"/>
    </location>
</feature>
<dbReference type="Proteomes" id="UP000319897">
    <property type="component" value="Unassembled WGS sequence"/>
</dbReference>
<dbReference type="SUPFAM" id="SSF56300">
    <property type="entry name" value="Metallo-dependent phosphatases"/>
    <property type="match status" value="1"/>
</dbReference>
<accession>A0A501XMT7</accession>
<dbReference type="Gene3D" id="2.60.40.380">
    <property type="entry name" value="Purple acid phosphatase-like, N-terminal"/>
    <property type="match status" value="1"/>
</dbReference>
<dbReference type="InterPro" id="IPR029052">
    <property type="entry name" value="Metallo-depent_PP-like"/>
</dbReference>
<dbReference type="EMBL" id="VFSU01000022">
    <property type="protein sequence ID" value="TPE61594.1"/>
    <property type="molecule type" value="Genomic_DNA"/>
</dbReference>
<dbReference type="InterPro" id="IPR032093">
    <property type="entry name" value="PhoD_N"/>
</dbReference>
<protein>
    <submittedName>
        <fullName evidence="3">Alkaline phosphatase</fullName>
    </submittedName>
</protein>
<reference evidence="3 4" key="1">
    <citation type="submission" date="2019-06" db="EMBL/GenBank/DDBJ databases">
        <authorList>
            <person name="Lee I."/>
            <person name="Jang G.I."/>
            <person name="Hwang C.Y."/>
        </authorList>
    </citation>
    <scope>NUCLEOTIDE SEQUENCE [LARGE SCALE GENOMIC DNA]</scope>
    <source>
        <strain evidence="3 4">PAMC 28131</strain>
    </source>
</reference>
<dbReference type="AlphaFoldDB" id="A0A501XMT7"/>
<dbReference type="Pfam" id="PF16655">
    <property type="entry name" value="PhoD_N"/>
    <property type="match status" value="1"/>
</dbReference>
<evidence type="ECO:0000313" key="3">
    <source>
        <dbReference type="EMBL" id="TPE61594.1"/>
    </source>
</evidence>
<proteinExistence type="predicted"/>
<dbReference type="Pfam" id="PF09423">
    <property type="entry name" value="PhoD"/>
    <property type="match status" value="1"/>
</dbReference>
<organism evidence="3 4">
    <name type="scientific">Sandaracinobacter neustonicus</name>
    <dbReference type="NCBI Taxonomy" id="1715348"/>
    <lineage>
        <taxon>Bacteria</taxon>
        <taxon>Pseudomonadati</taxon>
        <taxon>Pseudomonadota</taxon>
        <taxon>Alphaproteobacteria</taxon>
        <taxon>Sphingomonadales</taxon>
        <taxon>Sphingosinicellaceae</taxon>
        <taxon>Sandaracinobacter</taxon>
    </lineage>
</organism>
<sequence length="528" mass="57969">MGAGLSAVMPAAAWAWPTRGFTHGVASGEPSADAVTLWTRYVGADAQSVRLRIEIAEDERFQSIVATSEAVAGPETDYCAHIRAAGLRPGRRYHYRFTTPGGEMSPVGRTKTLPAGRLARYRIAVMSCSNITSGWFTAYSHAAARDDIDLIVHLGDYIYESPTTRSDALAELAKQRDVRPFGELETLADYRLRYASYRNDPALQELHRRHPWVVMWDDHETANNSWTGGASNHSDTEGLWALRAAAGVRAFREWLPVSGDYAAYQLGDLATMYRLETRLLARTRQLDPEPMLRRAANPEQAVADFLRGPLADPDRQLLGPTQLAWLADGMKASVATGTKWQLLAQQVIMAPLVLPSITSGWHAPGLTLDAKTSAEIDLANRVSRAGMPISMDRWSGYPAERTRVLEAAAAAGANLVTLSGDSHNAWASDLRLGSQPAGVELCVQSVSSQGMEKNFGGDPASIARDFLATNPDLRWCDTSRRGYMVVDLTPTSLSCEWLFFPSRHENSHRLIGTHRLTSDLRSHRLTAA</sequence>
<dbReference type="Gene3D" id="3.60.21.70">
    <property type="entry name" value="PhoD-like phosphatase"/>
    <property type="match status" value="1"/>
</dbReference>
<feature type="domain" description="Phospholipase D N-terminal" evidence="2">
    <location>
        <begin position="23"/>
        <end position="112"/>
    </location>
</feature>
<evidence type="ECO:0000259" key="2">
    <source>
        <dbReference type="Pfam" id="PF16655"/>
    </source>
</evidence>
<name>A0A501XMT7_9SPHN</name>
<comment type="caution">
    <text evidence="3">The sequence shown here is derived from an EMBL/GenBank/DDBJ whole genome shotgun (WGS) entry which is preliminary data.</text>
</comment>
<evidence type="ECO:0000259" key="1">
    <source>
        <dbReference type="Pfam" id="PF09423"/>
    </source>
</evidence>
<dbReference type="OrthoDB" id="327733at2"/>
<dbReference type="PANTHER" id="PTHR43606">
    <property type="entry name" value="PHOSPHATASE, PUTATIVE (AFU_ORTHOLOGUE AFUA_6G08710)-RELATED"/>
    <property type="match status" value="1"/>
</dbReference>
<dbReference type="InterPro" id="IPR038607">
    <property type="entry name" value="PhoD-like_sf"/>
</dbReference>
<dbReference type="InterPro" id="IPR018946">
    <property type="entry name" value="PhoD-like_MPP"/>
</dbReference>
<gene>
    <name evidence="3" type="ORF">FJQ54_08155</name>
</gene>
<keyword evidence="4" id="KW-1185">Reference proteome</keyword>